<dbReference type="Gene3D" id="3.40.720.10">
    <property type="entry name" value="Alkaline Phosphatase, subunit A"/>
    <property type="match status" value="1"/>
</dbReference>
<sequence length="331" mass="36871">MKRLSLIFGLCMLSMFSISLRLKVPKSVNQKVNRANKIKDSISAKKLGQRYVVIIGVDGLSPDGIQKACTPIMDSLMETGAYSMLAQAVLPTYSSPNWASMLMGVPPSEHEIFSNGWKRADVKGKRYCGEKRGQTWPTIFKVMRINNPEATTATFFDWSDFGRLIEPGFPTIAADTKGADLTIRTAKYYIINEKPDFTFIHIDHVDHAGHKYGHGTAEYYSAVEKADKLIGQIVDGLCNAGIERNTTIIVTSDHGGIGKRHGGRSARERTIPWIINGPNVKNNYEIKRVINTYDTPATALYILGIPAPDCWTGMPVQEALRNEITELYRLK</sequence>
<dbReference type="Proteomes" id="UP001172082">
    <property type="component" value="Unassembled WGS sequence"/>
</dbReference>
<name>A0ABT8KW41_9BACT</name>
<accession>A0ABT8KW41</accession>
<dbReference type="InterPro" id="IPR017850">
    <property type="entry name" value="Alkaline_phosphatase_core_sf"/>
</dbReference>
<dbReference type="SUPFAM" id="SSF53649">
    <property type="entry name" value="Alkaline phosphatase-like"/>
    <property type="match status" value="1"/>
</dbReference>
<dbReference type="EMBL" id="JAUJEA010000014">
    <property type="protein sequence ID" value="MDN5204956.1"/>
    <property type="molecule type" value="Genomic_DNA"/>
</dbReference>
<keyword evidence="2" id="KW-1185">Reference proteome</keyword>
<dbReference type="RefSeq" id="WP_346754979.1">
    <property type="nucleotide sequence ID" value="NZ_JAUJEA010000014.1"/>
</dbReference>
<dbReference type="Pfam" id="PF01663">
    <property type="entry name" value="Phosphodiest"/>
    <property type="match status" value="1"/>
</dbReference>
<protein>
    <submittedName>
        <fullName evidence="1">Alkaline phosphatase</fullName>
    </submittedName>
</protein>
<reference evidence="1" key="1">
    <citation type="submission" date="2023-06" db="EMBL/GenBank/DDBJ databases">
        <title>Genomic of Parafulvivirga corallium.</title>
        <authorList>
            <person name="Wang G."/>
        </authorList>
    </citation>
    <scope>NUCLEOTIDE SEQUENCE</scope>
    <source>
        <strain evidence="1">BMA10</strain>
    </source>
</reference>
<proteinExistence type="predicted"/>
<dbReference type="PANTHER" id="PTHR10151">
    <property type="entry name" value="ECTONUCLEOTIDE PYROPHOSPHATASE/PHOSPHODIESTERASE"/>
    <property type="match status" value="1"/>
</dbReference>
<dbReference type="CDD" id="cd00016">
    <property type="entry name" value="ALP_like"/>
    <property type="match status" value="1"/>
</dbReference>
<organism evidence="1 2">
    <name type="scientific">Splendidivirga corallicola</name>
    <dbReference type="NCBI Taxonomy" id="3051826"/>
    <lineage>
        <taxon>Bacteria</taxon>
        <taxon>Pseudomonadati</taxon>
        <taxon>Bacteroidota</taxon>
        <taxon>Cytophagia</taxon>
        <taxon>Cytophagales</taxon>
        <taxon>Splendidivirgaceae</taxon>
        <taxon>Splendidivirga</taxon>
    </lineage>
</organism>
<dbReference type="PANTHER" id="PTHR10151:SF120">
    <property type="entry name" value="BIS(5'-ADENOSYL)-TRIPHOSPHATASE"/>
    <property type="match status" value="1"/>
</dbReference>
<comment type="caution">
    <text evidence="1">The sequence shown here is derived from an EMBL/GenBank/DDBJ whole genome shotgun (WGS) entry which is preliminary data.</text>
</comment>
<gene>
    <name evidence="1" type="ORF">QQ008_26435</name>
</gene>
<dbReference type="InterPro" id="IPR002591">
    <property type="entry name" value="Phosphodiest/P_Trfase"/>
</dbReference>
<evidence type="ECO:0000313" key="1">
    <source>
        <dbReference type="EMBL" id="MDN5204956.1"/>
    </source>
</evidence>
<evidence type="ECO:0000313" key="2">
    <source>
        <dbReference type="Proteomes" id="UP001172082"/>
    </source>
</evidence>